<evidence type="ECO:0000313" key="2">
    <source>
        <dbReference type="EMBL" id="SMC43215.1"/>
    </source>
</evidence>
<sequence>MAAVPDYCTGWFEGSWASCCAAHDLAYADPAIGRLSADWALAQCVAATSGGPVMAAIMFGGVVLFGWWFRWRAQKRRPPKA</sequence>
<feature type="transmembrane region" description="Helical" evidence="1">
    <location>
        <begin position="53"/>
        <end position="71"/>
    </location>
</feature>
<dbReference type="RefSeq" id="WP_084408605.1">
    <property type="nucleotide sequence ID" value="NZ_FWXR01000002.1"/>
</dbReference>
<evidence type="ECO:0000256" key="1">
    <source>
        <dbReference type="SAM" id="Phobius"/>
    </source>
</evidence>
<reference evidence="2 3" key="1">
    <citation type="submission" date="2017-04" db="EMBL/GenBank/DDBJ databases">
        <authorList>
            <person name="Afonso C.L."/>
            <person name="Miller P.J."/>
            <person name="Scott M.A."/>
            <person name="Spackman E."/>
            <person name="Goraichik I."/>
            <person name="Dimitrov K.M."/>
            <person name="Suarez D.L."/>
            <person name="Swayne D.E."/>
        </authorList>
    </citation>
    <scope>NUCLEOTIDE SEQUENCE [LARGE SCALE GENOMIC DNA]</scope>
    <source>
        <strain evidence="2 3">CGMCC 1.10972</strain>
    </source>
</reference>
<gene>
    <name evidence="2" type="ORF">SAMN06297251_102145</name>
</gene>
<dbReference type="EMBL" id="FWXR01000002">
    <property type="protein sequence ID" value="SMC43215.1"/>
    <property type="molecule type" value="Genomic_DNA"/>
</dbReference>
<accession>A0A1W1Z443</accession>
<dbReference type="AlphaFoldDB" id="A0A1W1Z443"/>
<keyword evidence="3" id="KW-1185">Reference proteome</keyword>
<name>A0A1W1Z443_9HYPH</name>
<organism evidence="2 3">
    <name type="scientific">Fulvimarina manganoxydans</name>
    <dbReference type="NCBI Taxonomy" id="937218"/>
    <lineage>
        <taxon>Bacteria</taxon>
        <taxon>Pseudomonadati</taxon>
        <taxon>Pseudomonadota</taxon>
        <taxon>Alphaproteobacteria</taxon>
        <taxon>Hyphomicrobiales</taxon>
        <taxon>Aurantimonadaceae</taxon>
        <taxon>Fulvimarina</taxon>
    </lineage>
</organism>
<protein>
    <submittedName>
        <fullName evidence="2">Uncharacterized protein</fullName>
    </submittedName>
</protein>
<dbReference type="Proteomes" id="UP000192656">
    <property type="component" value="Unassembled WGS sequence"/>
</dbReference>
<keyword evidence="1" id="KW-0472">Membrane</keyword>
<keyword evidence="1" id="KW-0812">Transmembrane</keyword>
<keyword evidence="1" id="KW-1133">Transmembrane helix</keyword>
<dbReference type="OrthoDB" id="7908376at2"/>
<evidence type="ECO:0000313" key="3">
    <source>
        <dbReference type="Proteomes" id="UP000192656"/>
    </source>
</evidence>
<proteinExistence type="predicted"/>
<dbReference type="STRING" id="937218.SAMN06297251_102145"/>